<keyword evidence="9" id="KW-0449">Lipoprotein</keyword>
<protein>
    <submittedName>
        <fullName evidence="9">ABC-type lipoprotein release transport system permease subunit</fullName>
    </submittedName>
</protein>
<dbReference type="InterPro" id="IPR003838">
    <property type="entry name" value="ABC3_permease_C"/>
</dbReference>
<proteinExistence type="inferred from homology"/>
<evidence type="ECO:0000313" key="9">
    <source>
        <dbReference type="EMBL" id="RKS80530.1"/>
    </source>
</evidence>
<sequence length="786" mass="79881">MTGLPSPGLAWGAVLAVARRELRLRWVALVAIGVLAGLAGAAAAGGVAVARRTTSAHSRLIAASGQEDARILSFGGQSTAQVAALPSVAASWSSSAVVAKLLSGNLAYVGIVSGPPRPPGLITPVVLEGRMPHDDDPGEVAVDRAYLRAFGFHVGDTLRLKALTRQEVFDFDKGFGEPDGPALSLRVVGSLLLPSSGNGIGPAWASSAFNARYADLSPGGTQFLRLRPGAAVSELERELAQVSSDAPADAAEFGPLRVVTPESTDDPSVAAAQRAAAVGLGTFAAVALLAGLLATWQGLARHWAAGGEDQRVEAALGLTAGERALARTLPALAGAAAAGALTVGGTLAAGLLEPVGRLADVEPAPGWRPDLAVALVGGCVAVLVVAALAGASAWRAGSAPQSSAAGTSTVRGGVLALVRPAWALAGGAFATRRAAGRTRVPVRLTFVSAGLAVAGIVASATFAASLHRLDSTPARYGVFADFYYADAQPTDLVRLAADRHVGTLVLERATTVSVEGRFATAYSDEVRKGDLHVTTLEGREPRTRREVALGPRLAGDLGARVGSTVRLTPPGGRPLEFRVVGLVLYPDQQAAPLGENLLLTTPGLTDAQTSPPTLGAYVEAARPADLPALWADYGRTLELTSAGQPEQVSNVTGLAGVPTALVVFLAALGAGALTHALVLLTRRRARDLAVLRALGLAPREVALTVVAAALVIATAALVVGVPLGLLVGRVLWSQTAGTVGVATDTAWPGVALLVLVPAAVTGSVLVALLTARRVTSQRASVALREE</sequence>
<gene>
    <name evidence="9" type="ORF">CLV35_0967</name>
</gene>
<comment type="subcellular location">
    <subcellularLocation>
        <location evidence="1">Cell membrane</location>
        <topology evidence="1">Multi-pass membrane protein</topology>
    </subcellularLocation>
</comment>
<dbReference type="PANTHER" id="PTHR30572">
    <property type="entry name" value="MEMBRANE COMPONENT OF TRANSPORTER-RELATED"/>
    <property type="match status" value="1"/>
</dbReference>
<keyword evidence="2" id="KW-1003">Cell membrane</keyword>
<evidence type="ECO:0000259" key="8">
    <source>
        <dbReference type="Pfam" id="PF02687"/>
    </source>
</evidence>
<feature type="transmembrane region" description="Helical" evidence="7">
    <location>
        <begin position="26"/>
        <end position="50"/>
    </location>
</feature>
<keyword evidence="4 7" id="KW-1133">Transmembrane helix</keyword>
<dbReference type="InParanoid" id="A0A420XUW2"/>
<feature type="transmembrane region" description="Helical" evidence="7">
    <location>
        <begin position="660"/>
        <end position="680"/>
    </location>
</feature>
<organism evidence="9 10">
    <name type="scientific">Motilibacter peucedani</name>
    <dbReference type="NCBI Taxonomy" id="598650"/>
    <lineage>
        <taxon>Bacteria</taxon>
        <taxon>Bacillati</taxon>
        <taxon>Actinomycetota</taxon>
        <taxon>Actinomycetes</taxon>
        <taxon>Motilibacterales</taxon>
        <taxon>Motilibacteraceae</taxon>
        <taxon>Motilibacter</taxon>
    </lineage>
</organism>
<evidence type="ECO:0000256" key="7">
    <source>
        <dbReference type="SAM" id="Phobius"/>
    </source>
</evidence>
<evidence type="ECO:0000256" key="2">
    <source>
        <dbReference type="ARBA" id="ARBA00022475"/>
    </source>
</evidence>
<reference evidence="9 10" key="1">
    <citation type="submission" date="2018-10" db="EMBL/GenBank/DDBJ databases">
        <title>Genomic Encyclopedia of Archaeal and Bacterial Type Strains, Phase II (KMG-II): from individual species to whole genera.</title>
        <authorList>
            <person name="Goeker M."/>
        </authorList>
    </citation>
    <scope>NUCLEOTIDE SEQUENCE [LARGE SCALE GENOMIC DNA]</scope>
    <source>
        <strain evidence="9 10">RP-AC37</strain>
    </source>
</reference>
<feature type="transmembrane region" description="Helical" evidence="7">
    <location>
        <begin position="331"/>
        <end position="352"/>
    </location>
</feature>
<keyword evidence="10" id="KW-1185">Reference proteome</keyword>
<dbReference type="AlphaFoldDB" id="A0A420XUW2"/>
<comment type="caution">
    <text evidence="9">The sequence shown here is derived from an EMBL/GenBank/DDBJ whole genome shotgun (WGS) entry which is preliminary data.</text>
</comment>
<feature type="transmembrane region" description="Helical" evidence="7">
    <location>
        <begin position="372"/>
        <end position="394"/>
    </location>
</feature>
<evidence type="ECO:0000256" key="5">
    <source>
        <dbReference type="ARBA" id="ARBA00023136"/>
    </source>
</evidence>
<evidence type="ECO:0000256" key="1">
    <source>
        <dbReference type="ARBA" id="ARBA00004651"/>
    </source>
</evidence>
<dbReference type="OrthoDB" id="3561385at2"/>
<evidence type="ECO:0000256" key="3">
    <source>
        <dbReference type="ARBA" id="ARBA00022692"/>
    </source>
</evidence>
<evidence type="ECO:0000256" key="6">
    <source>
        <dbReference type="ARBA" id="ARBA00038076"/>
    </source>
</evidence>
<feature type="transmembrane region" description="Helical" evidence="7">
    <location>
        <begin position="701"/>
        <end position="726"/>
    </location>
</feature>
<dbReference type="PANTHER" id="PTHR30572:SF4">
    <property type="entry name" value="ABC TRANSPORTER PERMEASE YTRF"/>
    <property type="match status" value="1"/>
</dbReference>
<feature type="transmembrane region" description="Helical" evidence="7">
    <location>
        <begin position="275"/>
        <end position="296"/>
    </location>
</feature>
<keyword evidence="5 7" id="KW-0472">Membrane</keyword>
<evidence type="ECO:0000256" key="4">
    <source>
        <dbReference type="ARBA" id="ARBA00022989"/>
    </source>
</evidence>
<feature type="transmembrane region" description="Helical" evidence="7">
    <location>
        <begin position="746"/>
        <end position="769"/>
    </location>
</feature>
<dbReference type="EMBL" id="RBWV01000009">
    <property type="protein sequence ID" value="RKS80530.1"/>
    <property type="molecule type" value="Genomic_DNA"/>
</dbReference>
<feature type="transmembrane region" description="Helical" evidence="7">
    <location>
        <begin position="414"/>
        <end position="432"/>
    </location>
</feature>
<accession>A0A420XUW2</accession>
<feature type="domain" description="ABC3 transporter permease C-terminal" evidence="8">
    <location>
        <begin position="661"/>
        <end position="772"/>
    </location>
</feature>
<dbReference type="InterPro" id="IPR050250">
    <property type="entry name" value="Macrolide_Exporter_MacB"/>
</dbReference>
<evidence type="ECO:0000313" key="10">
    <source>
        <dbReference type="Proteomes" id="UP000281955"/>
    </source>
</evidence>
<dbReference type="RefSeq" id="WP_121192205.1">
    <property type="nucleotide sequence ID" value="NZ_RBWV01000009.1"/>
</dbReference>
<dbReference type="Proteomes" id="UP000281955">
    <property type="component" value="Unassembled WGS sequence"/>
</dbReference>
<dbReference type="Pfam" id="PF02687">
    <property type="entry name" value="FtsX"/>
    <property type="match status" value="1"/>
</dbReference>
<comment type="similarity">
    <text evidence="6">Belongs to the ABC-4 integral membrane protein family.</text>
</comment>
<dbReference type="GO" id="GO:0022857">
    <property type="term" value="F:transmembrane transporter activity"/>
    <property type="evidence" value="ECO:0007669"/>
    <property type="project" value="TreeGrafter"/>
</dbReference>
<name>A0A420XUW2_9ACTN</name>
<dbReference type="GO" id="GO:0005886">
    <property type="term" value="C:plasma membrane"/>
    <property type="evidence" value="ECO:0007669"/>
    <property type="project" value="UniProtKB-SubCell"/>
</dbReference>
<feature type="transmembrane region" description="Helical" evidence="7">
    <location>
        <begin position="444"/>
        <end position="466"/>
    </location>
</feature>
<keyword evidence="3 7" id="KW-0812">Transmembrane</keyword>